<dbReference type="PANTHER" id="PTHR43190:SF3">
    <property type="entry name" value="N-ACETYL-D-GLUCOSAMINE KINASE"/>
    <property type="match status" value="1"/>
</dbReference>
<dbReference type="RefSeq" id="WP_191763021.1">
    <property type="nucleotide sequence ID" value="NZ_JACSPP010000007.1"/>
</dbReference>
<keyword evidence="2" id="KW-1185">Reference proteome</keyword>
<dbReference type="PANTHER" id="PTHR43190">
    <property type="entry name" value="N-ACETYL-D-GLUCOSAMINE KINASE"/>
    <property type="match status" value="1"/>
</dbReference>
<reference evidence="1 2" key="1">
    <citation type="submission" date="2020-08" db="EMBL/GenBank/DDBJ databases">
        <title>A Genomic Blueprint of the Chicken Gut Microbiome.</title>
        <authorList>
            <person name="Gilroy R."/>
            <person name="Ravi A."/>
            <person name="Getino M."/>
            <person name="Pursley I."/>
            <person name="Horton D.L."/>
            <person name="Alikhan N.-F."/>
            <person name="Baker D."/>
            <person name="Gharbi K."/>
            <person name="Hall N."/>
            <person name="Watson M."/>
            <person name="Adriaenssens E.M."/>
            <person name="Foster-Nyarko E."/>
            <person name="Jarju S."/>
            <person name="Secka A."/>
            <person name="Antonio M."/>
            <person name="Oren A."/>
            <person name="Chaudhuri R."/>
            <person name="La Ragione R.M."/>
            <person name="Hildebrand F."/>
            <person name="Pallen M.J."/>
        </authorList>
    </citation>
    <scope>NUCLEOTIDE SEQUENCE [LARGE SCALE GENOMIC DNA]</scope>
    <source>
        <strain evidence="1 2">Sa1CVN1</strain>
    </source>
</reference>
<protein>
    <recommendedName>
        <fullName evidence="3">ATPase</fullName>
    </recommendedName>
</protein>
<name>A0ABR8Y6A0_9BACT</name>
<dbReference type="EMBL" id="JACSPP010000007">
    <property type="protein sequence ID" value="MBD8039564.1"/>
    <property type="molecule type" value="Genomic_DNA"/>
</dbReference>
<dbReference type="InterPro" id="IPR043129">
    <property type="entry name" value="ATPase_NBD"/>
</dbReference>
<dbReference type="InterPro" id="IPR052519">
    <property type="entry name" value="Euk-type_GlcNAc_Kinase"/>
</dbReference>
<dbReference type="Gene3D" id="3.30.420.40">
    <property type="match status" value="2"/>
</dbReference>
<dbReference type="SUPFAM" id="SSF53067">
    <property type="entry name" value="Actin-like ATPase domain"/>
    <property type="match status" value="1"/>
</dbReference>
<sequence length="303" mass="34301">MEHLLVAIDQGETKTDVIVLKCSGEICAYVTDKDFRNSMANFDNNRYLFIYHSIQQAILEIHSSLDNVVYILAAMCGADWQEDFVNMQNTLAKTLLFPKEKIIIVNDCIAALRAGIPFRRDNDNYAVICAGTRLNCSLWSKDDMKYTYGRFINIEDHGAYAIGQHIWSGIIDSYNGFQSSTILEAKLLQFYNKKSLADLYASFTCNNIVFNPSKFAHLLVEAIKCNDKVSINIMNTIAHRWVQYIVRGLSKVALTHESKFTVILTGGVLQNYESPFIERIKYELKNYCPNATCVVASLKPVVG</sequence>
<evidence type="ECO:0000313" key="2">
    <source>
        <dbReference type="Proteomes" id="UP000620874"/>
    </source>
</evidence>
<dbReference type="Proteomes" id="UP000620874">
    <property type="component" value="Unassembled WGS sequence"/>
</dbReference>
<evidence type="ECO:0008006" key="3">
    <source>
        <dbReference type="Google" id="ProtNLM"/>
    </source>
</evidence>
<organism evidence="1 2">
    <name type="scientific">Phocaeicola intestinalis</name>
    <dbReference type="NCBI Taxonomy" id="2762212"/>
    <lineage>
        <taxon>Bacteria</taxon>
        <taxon>Pseudomonadati</taxon>
        <taxon>Bacteroidota</taxon>
        <taxon>Bacteroidia</taxon>
        <taxon>Bacteroidales</taxon>
        <taxon>Bacteroidaceae</taxon>
        <taxon>Phocaeicola</taxon>
    </lineage>
</organism>
<accession>A0ABR8Y6A0</accession>
<comment type="caution">
    <text evidence="1">The sequence shown here is derived from an EMBL/GenBank/DDBJ whole genome shotgun (WGS) entry which is preliminary data.</text>
</comment>
<proteinExistence type="predicted"/>
<evidence type="ECO:0000313" key="1">
    <source>
        <dbReference type="EMBL" id="MBD8039564.1"/>
    </source>
</evidence>
<gene>
    <name evidence="1" type="ORF">H9625_03715</name>
</gene>